<dbReference type="CDD" id="cd00143">
    <property type="entry name" value="PP2Cc"/>
    <property type="match status" value="1"/>
</dbReference>
<dbReference type="SMART" id="SM00331">
    <property type="entry name" value="PP2C_SIG"/>
    <property type="match status" value="1"/>
</dbReference>
<dbReference type="PROSITE" id="PS51746">
    <property type="entry name" value="PPM_2"/>
    <property type="match status" value="1"/>
</dbReference>
<dbReference type="Gene3D" id="3.60.40.10">
    <property type="entry name" value="PPM-type phosphatase domain"/>
    <property type="match status" value="1"/>
</dbReference>
<accession>A0A510IAH3</accession>
<dbReference type="SUPFAM" id="SSF81606">
    <property type="entry name" value="PP2C-like"/>
    <property type="match status" value="1"/>
</dbReference>
<name>A0A510IAH3_9VIBR</name>
<gene>
    <name evidence="2" type="ORF">VroAM7_34250</name>
</gene>
<dbReference type="InterPro" id="IPR001932">
    <property type="entry name" value="PPM-type_phosphatase-like_dom"/>
</dbReference>
<sequence>MNWNYFTFAKSHAGKVRPYNEDALLDMTEKRVWVVADGMGGHCAGDIASQMLVDHIERRIIDDDVSSIDDLRVTIQQANAAIYQYAQSELDGATMGTTLTLLFINDGYFHCLWVGDSRIYQLRNNIFTQKTRDHSQVMDLVDQGLLALEDAESHPLANVITRAIGVDEYVTIDQVSGQLLDGDQFLLCSDGLTKELSDQEIKATLQADTVSQAGLALLHSALVRGASDNVTCTIVKARSDKVELEVDGNNDATIPVFMNGGSR</sequence>
<dbReference type="InterPro" id="IPR015655">
    <property type="entry name" value="PP2C"/>
</dbReference>
<dbReference type="RefSeq" id="WP_088880090.1">
    <property type="nucleotide sequence ID" value="NZ_AP019799.1"/>
</dbReference>
<dbReference type="PANTHER" id="PTHR13832">
    <property type="entry name" value="PROTEIN PHOSPHATASE 2C"/>
    <property type="match status" value="1"/>
</dbReference>
<dbReference type="Pfam" id="PF13672">
    <property type="entry name" value="PP2C_2"/>
    <property type="match status" value="1"/>
</dbReference>
<evidence type="ECO:0000313" key="3">
    <source>
        <dbReference type="Proteomes" id="UP000315115"/>
    </source>
</evidence>
<evidence type="ECO:0000313" key="2">
    <source>
        <dbReference type="EMBL" id="BBL90772.1"/>
    </source>
</evidence>
<dbReference type="AlphaFoldDB" id="A0A510IAH3"/>
<feature type="domain" description="PPM-type phosphatase" evidence="1">
    <location>
        <begin position="7"/>
        <end position="237"/>
    </location>
</feature>
<reference evidence="3" key="1">
    <citation type="submission" date="2019-07" db="EMBL/GenBank/DDBJ databases">
        <title>Complete Genome Sequences of Vibrion rotiferianus strain AM7.</title>
        <authorList>
            <person name="Miyazaki K."/>
            <person name="Wiseschart A."/>
            <person name="Pootanakit K."/>
            <person name="Ishimori K."/>
            <person name="Kitahara K."/>
        </authorList>
    </citation>
    <scope>NUCLEOTIDE SEQUENCE [LARGE SCALE GENOMIC DNA]</scope>
    <source>
        <strain evidence="3">AM7</strain>
    </source>
</reference>
<proteinExistence type="predicted"/>
<evidence type="ECO:0000259" key="1">
    <source>
        <dbReference type="PROSITE" id="PS51746"/>
    </source>
</evidence>
<organism evidence="2 3">
    <name type="scientific">Vibrio rotiferianus</name>
    <dbReference type="NCBI Taxonomy" id="190895"/>
    <lineage>
        <taxon>Bacteria</taxon>
        <taxon>Pseudomonadati</taxon>
        <taxon>Pseudomonadota</taxon>
        <taxon>Gammaproteobacteria</taxon>
        <taxon>Vibrionales</taxon>
        <taxon>Vibrionaceae</taxon>
        <taxon>Vibrio</taxon>
    </lineage>
</organism>
<dbReference type="GeneID" id="47655174"/>
<dbReference type="SMART" id="SM00332">
    <property type="entry name" value="PP2Cc"/>
    <property type="match status" value="1"/>
</dbReference>
<protein>
    <submittedName>
        <fullName evidence="2">Serine/threonine protein phosphatase</fullName>
    </submittedName>
</protein>
<dbReference type="EMBL" id="AP019799">
    <property type="protein sequence ID" value="BBL90772.1"/>
    <property type="molecule type" value="Genomic_DNA"/>
</dbReference>
<dbReference type="PANTHER" id="PTHR13832:SF827">
    <property type="entry name" value="PROTEIN PHOSPHATASE 1L"/>
    <property type="match status" value="1"/>
</dbReference>
<dbReference type="GO" id="GO:0004722">
    <property type="term" value="F:protein serine/threonine phosphatase activity"/>
    <property type="evidence" value="ECO:0007669"/>
    <property type="project" value="InterPro"/>
</dbReference>
<dbReference type="InterPro" id="IPR036457">
    <property type="entry name" value="PPM-type-like_dom_sf"/>
</dbReference>
<dbReference type="KEGG" id="vro:BSZ04_07795"/>
<dbReference type="Proteomes" id="UP000315115">
    <property type="component" value="Chromosome 2"/>
</dbReference>